<evidence type="ECO:0000256" key="6">
    <source>
        <dbReference type="ARBA" id="ARBA00022989"/>
    </source>
</evidence>
<evidence type="ECO:0000259" key="9">
    <source>
        <dbReference type="Pfam" id="PF01061"/>
    </source>
</evidence>
<dbReference type="RefSeq" id="WP_101029204.1">
    <property type="nucleotide sequence ID" value="NZ_CABMMZ010000056.1"/>
</dbReference>
<feature type="transmembrane region" description="Helical" evidence="8">
    <location>
        <begin position="127"/>
        <end position="148"/>
    </location>
</feature>
<evidence type="ECO:0000256" key="1">
    <source>
        <dbReference type="ARBA" id="ARBA00004651"/>
    </source>
</evidence>
<evidence type="ECO:0000256" key="7">
    <source>
        <dbReference type="ARBA" id="ARBA00023136"/>
    </source>
</evidence>
<dbReference type="EMBL" id="NNSR01000056">
    <property type="protein sequence ID" value="PKD29380.1"/>
    <property type="molecule type" value="Genomic_DNA"/>
</dbReference>
<keyword evidence="7 8" id="KW-0472">Membrane</keyword>
<comment type="similarity">
    <text evidence="2">Belongs to the ABC-2 integral membrane protein family.</text>
</comment>
<accession>A0A2N0UQU7</accession>
<feature type="domain" description="ABC-2 type transporter transmembrane" evidence="9">
    <location>
        <begin position="14"/>
        <end position="231"/>
    </location>
</feature>
<comment type="caution">
    <text evidence="10">The sequence shown here is derived from an EMBL/GenBank/DDBJ whole genome shotgun (WGS) entry which is preliminary data.</text>
</comment>
<dbReference type="PANTHER" id="PTHR30413:SF10">
    <property type="entry name" value="CAPSULE POLYSACCHARIDE EXPORT INNER-MEMBRANE PROTEIN CTRC"/>
    <property type="match status" value="1"/>
</dbReference>
<name>A0A2N0UQU7_9FIRM</name>
<evidence type="ECO:0000256" key="5">
    <source>
        <dbReference type="ARBA" id="ARBA00022692"/>
    </source>
</evidence>
<protein>
    <submittedName>
        <fullName evidence="10">Teichoic acid translocation permease protein TagG</fullName>
    </submittedName>
</protein>
<organism evidence="10 11">
    <name type="scientific">Ruminococcus bromii</name>
    <dbReference type="NCBI Taxonomy" id="40518"/>
    <lineage>
        <taxon>Bacteria</taxon>
        <taxon>Bacillati</taxon>
        <taxon>Bacillota</taxon>
        <taxon>Clostridia</taxon>
        <taxon>Eubacteriales</taxon>
        <taxon>Oscillospiraceae</taxon>
        <taxon>Ruminococcus</taxon>
    </lineage>
</organism>
<keyword evidence="5 8" id="KW-0812">Transmembrane</keyword>
<dbReference type="AlphaFoldDB" id="A0A2N0UQU7"/>
<gene>
    <name evidence="10" type="primary">tagG_2</name>
    <name evidence="10" type="ORF">RBATCC27255_01207</name>
</gene>
<evidence type="ECO:0000313" key="11">
    <source>
        <dbReference type="Proteomes" id="UP000233425"/>
    </source>
</evidence>
<evidence type="ECO:0000256" key="3">
    <source>
        <dbReference type="ARBA" id="ARBA00022448"/>
    </source>
</evidence>
<feature type="transmembrane region" description="Helical" evidence="8">
    <location>
        <begin position="154"/>
        <end position="173"/>
    </location>
</feature>
<evidence type="ECO:0000256" key="4">
    <source>
        <dbReference type="ARBA" id="ARBA00022475"/>
    </source>
</evidence>
<feature type="transmembrane region" description="Helical" evidence="8">
    <location>
        <begin position="30"/>
        <end position="52"/>
    </location>
</feature>
<keyword evidence="6 8" id="KW-1133">Transmembrane helix</keyword>
<feature type="transmembrane region" description="Helical" evidence="8">
    <location>
        <begin position="185"/>
        <end position="204"/>
    </location>
</feature>
<dbReference type="Pfam" id="PF01061">
    <property type="entry name" value="ABC2_membrane"/>
    <property type="match status" value="1"/>
</dbReference>
<feature type="transmembrane region" description="Helical" evidence="8">
    <location>
        <begin position="245"/>
        <end position="263"/>
    </location>
</feature>
<dbReference type="GO" id="GO:0005886">
    <property type="term" value="C:plasma membrane"/>
    <property type="evidence" value="ECO:0007669"/>
    <property type="project" value="UniProtKB-SubCell"/>
</dbReference>
<feature type="transmembrane region" description="Helical" evidence="8">
    <location>
        <begin position="72"/>
        <end position="90"/>
    </location>
</feature>
<comment type="subcellular location">
    <subcellularLocation>
        <location evidence="1">Cell membrane</location>
        <topology evidence="1">Multi-pass membrane protein</topology>
    </subcellularLocation>
</comment>
<keyword evidence="4" id="KW-1003">Cell membrane</keyword>
<dbReference type="GO" id="GO:0015920">
    <property type="term" value="P:lipopolysaccharide transport"/>
    <property type="evidence" value="ECO:0007669"/>
    <property type="project" value="TreeGrafter"/>
</dbReference>
<proteinExistence type="inferred from homology"/>
<evidence type="ECO:0000313" key="10">
    <source>
        <dbReference type="EMBL" id="PKD29380.1"/>
    </source>
</evidence>
<keyword evidence="11" id="KW-1185">Reference proteome</keyword>
<reference evidence="10" key="1">
    <citation type="journal article" date="2018" name="Environ. Microbiol.">
        <title>Sporulation capability and amylosome conservation among diverse human colonic and rumen isolates of the keystone starch-degrader Ruminococcus bromii.</title>
        <authorList>
            <person name="Mukhopadhya I."/>
            <person name="Morais S."/>
            <person name="Laverde-Gomez J."/>
            <person name="Sheridan P.O."/>
            <person name="Walker A.W."/>
            <person name="Kelly W."/>
            <person name="Klieve A.V."/>
            <person name="Ouwerkerk D."/>
            <person name="Duncan S.H."/>
            <person name="Louis P."/>
            <person name="Koropatkin N."/>
            <person name="Cockburn D."/>
            <person name="Kibler R."/>
            <person name="Cooper P.J."/>
            <person name="Sandoval C."/>
            <person name="Crost E."/>
            <person name="Juge N."/>
            <person name="Bayer E.A."/>
            <person name="Flint H.J."/>
        </authorList>
    </citation>
    <scope>NUCLEOTIDE SEQUENCE [LARGE SCALE GENOMIC DNA]</scope>
    <source>
        <strain evidence="10">ATCC 27255</strain>
    </source>
</reference>
<dbReference type="GO" id="GO:0140359">
    <property type="term" value="F:ABC-type transporter activity"/>
    <property type="evidence" value="ECO:0007669"/>
    <property type="project" value="InterPro"/>
</dbReference>
<evidence type="ECO:0000256" key="8">
    <source>
        <dbReference type="SAM" id="Phobius"/>
    </source>
</evidence>
<dbReference type="PANTHER" id="PTHR30413">
    <property type="entry name" value="INNER MEMBRANE TRANSPORT PERMEASE"/>
    <property type="match status" value="1"/>
</dbReference>
<dbReference type="InterPro" id="IPR013525">
    <property type="entry name" value="ABC2_TM"/>
</dbReference>
<dbReference type="Proteomes" id="UP000233425">
    <property type="component" value="Unassembled WGS sequence"/>
</dbReference>
<keyword evidence="3" id="KW-0813">Transport</keyword>
<evidence type="ECO:0000256" key="2">
    <source>
        <dbReference type="ARBA" id="ARBA00007783"/>
    </source>
</evidence>
<sequence length="273" mass="31756">MFTILKEHRGFGKQILLLAKNELIKTYKGAVIGPLWAVVKPAFTIFVYWFAFSCGIKQLKTLNLDIGGAQPFSVDFFTFMFIGIIPWFFIQDSITQGAKELRINRQFITKVKFPVSTILTYTEVSRLFVHLILMAFMYAYVLFTIGPSWYNLQFFLYCPLMFIFFLALTWSTAPMSAFSKDFESLIVSVMSGIFWLSGIMYNSYGFDSPFLNKLMLINPINFFVNGYRNCFLYNRPFYANKTECLVFAIEFVVIFALGIFNYNRLRKKLPDVL</sequence>